<gene>
    <name evidence="3" type="ORF">AOPFMNJM_1593</name>
</gene>
<keyword evidence="2" id="KW-1133">Transmembrane helix</keyword>
<dbReference type="InterPro" id="IPR052205">
    <property type="entry name" value="FliO/MopB"/>
</dbReference>
<feature type="region of interest" description="Disordered" evidence="1">
    <location>
        <begin position="266"/>
        <end position="443"/>
    </location>
</feature>
<keyword evidence="2" id="KW-0812">Transmembrane</keyword>
<feature type="compositionally biased region" description="Basic and acidic residues" evidence="1">
    <location>
        <begin position="116"/>
        <end position="129"/>
    </location>
</feature>
<evidence type="ECO:0000256" key="1">
    <source>
        <dbReference type="SAM" id="MobiDB-lite"/>
    </source>
</evidence>
<comment type="caution">
    <text evidence="3">The sequence shown here is derived from an EMBL/GenBank/DDBJ whole genome shotgun (WGS) entry which is preliminary data.</text>
</comment>
<feature type="compositionally biased region" description="Pro residues" evidence="1">
    <location>
        <begin position="274"/>
        <end position="296"/>
    </location>
</feature>
<feature type="compositionally biased region" description="Low complexity" evidence="1">
    <location>
        <begin position="297"/>
        <end position="319"/>
    </location>
</feature>
<proteinExistence type="predicted"/>
<name>A0ABQ4SWL1_9HYPH</name>
<feature type="transmembrane region" description="Helical" evidence="2">
    <location>
        <begin position="12"/>
        <end position="33"/>
    </location>
</feature>
<evidence type="ECO:0000256" key="2">
    <source>
        <dbReference type="SAM" id="Phobius"/>
    </source>
</evidence>
<feature type="region of interest" description="Disordered" evidence="1">
    <location>
        <begin position="116"/>
        <end position="146"/>
    </location>
</feature>
<feature type="compositionally biased region" description="Basic and acidic residues" evidence="1">
    <location>
        <begin position="424"/>
        <end position="434"/>
    </location>
</feature>
<keyword evidence="2" id="KW-0472">Membrane</keyword>
<dbReference type="PANTHER" id="PTHR38766:SF1">
    <property type="entry name" value="FLAGELLAR PROTEIN FLIO"/>
    <property type="match status" value="1"/>
</dbReference>
<reference evidence="3" key="1">
    <citation type="journal article" date="2021" name="Front. Microbiol.">
        <title>Comprehensive Comparative Genomics and Phenotyping of Methylobacterium Species.</title>
        <authorList>
            <person name="Alessa O."/>
            <person name="Ogura Y."/>
            <person name="Fujitani Y."/>
            <person name="Takami H."/>
            <person name="Hayashi T."/>
            <person name="Sahin N."/>
            <person name="Tani A."/>
        </authorList>
    </citation>
    <scope>NUCLEOTIDE SEQUENCE</scope>
    <source>
        <strain evidence="3">LMG 23639</strain>
    </source>
</reference>
<evidence type="ECO:0008006" key="5">
    <source>
        <dbReference type="Google" id="ProtNLM"/>
    </source>
</evidence>
<dbReference type="Proteomes" id="UP001055102">
    <property type="component" value="Unassembled WGS sequence"/>
</dbReference>
<accession>A0ABQ4SWL1</accession>
<feature type="compositionally biased region" description="Basic and acidic residues" evidence="1">
    <location>
        <begin position="340"/>
        <end position="375"/>
    </location>
</feature>
<feature type="compositionally biased region" description="Pro residues" evidence="1">
    <location>
        <begin position="406"/>
        <end position="422"/>
    </location>
</feature>
<sequence length="461" mass="48862">MSSFFGSDGSFVLQFLVIFLVILGVLTAGVLVVRRLGGGGNRAVRAGQRSRQPRLGIVDVYELDRQRQLILLRRDNVEHLLLVGGPNDVVIERNIQRGQRLPSETVLREDVAEPVRAPEHAEIEARRPEPPPFEEPGLPSPRRSEAEFLPPPVEVAVPAEPAPWTVPAQPAAAHEPAEAPEPAIPAGSVRQEAARRMLRRSTPPLVNPRPDVASERVRAEPSFLDAPTPPAQQDEVSPAPPISAPGRRNVDAAILSDMARQLEVALRRPASAVTPPPASRVPAEPAPPEAPAPTPAAPAAIDPMAAAMAATAAPESAQPQTSASKPEAKAQPTPSAPLAVEKKPEPARGPVEPRTETKSAAKPEAKIEAKVEPKSDLPTAKPPEPQEKAAEPVSPATAPAAETPVQPAPKPVAPEPKPPVPETAPREPAPKEPAKAPNPFSVEEIEAEFARLLGRPLDKRG</sequence>
<organism evidence="3 4">
    <name type="scientific">Methylobacterium jeotgali</name>
    <dbReference type="NCBI Taxonomy" id="381630"/>
    <lineage>
        <taxon>Bacteria</taxon>
        <taxon>Pseudomonadati</taxon>
        <taxon>Pseudomonadota</taxon>
        <taxon>Alphaproteobacteria</taxon>
        <taxon>Hyphomicrobiales</taxon>
        <taxon>Methylobacteriaceae</taxon>
        <taxon>Methylobacterium</taxon>
    </lineage>
</organism>
<dbReference type="PANTHER" id="PTHR38766">
    <property type="entry name" value="FLAGELLAR PROTEIN FLIO"/>
    <property type="match status" value="1"/>
</dbReference>
<evidence type="ECO:0000313" key="3">
    <source>
        <dbReference type="EMBL" id="GJE06278.1"/>
    </source>
</evidence>
<feature type="region of interest" description="Disordered" evidence="1">
    <location>
        <begin position="198"/>
        <end position="248"/>
    </location>
</feature>
<evidence type="ECO:0000313" key="4">
    <source>
        <dbReference type="Proteomes" id="UP001055102"/>
    </source>
</evidence>
<dbReference type="RefSeq" id="WP_238274917.1">
    <property type="nucleotide sequence ID" value="NZ_BPQR01000026.1"/>
</dbReference>
<dbReference type="EMBL" id="BPQR01000026">
    <property type="protein sequence ID" value="GJE06278.1"/>
    <property type="molecule type" value="Genomic_DNA"/>
</dbReference>
<reference evidence="3" key="2">
    <citation type="submission" date="2021-08" db="EMBL/GenBank/DDBJ databases">
        <authorList>
            <person name="Tani A."/>
            <person name="Ola A."/>
            <person name="Ogura Y."/>
            <person name="Katsura K."/>
            <person name="Hayashi T."/>
        </authorList>
    </citation>
    <scope>NUCLEOTIDE SEQUENCE</scope>
    <source>
        <strain evidence="3">LMG 23639</strain>
    </source>
</reference>
<keyword evidence="4" id="KW-1185">Reference proteome</keyword>
<protein>
    <recommendedName>
        <fullName evidence="5">Flagellar biosynthesis protein FliO</fullName>
    </recommendedName>
</protein>